<dbReference type="Gene3D" id="3.40.630.10">
    <property type="entry name" value="Zn peptidases"/>
    <property type="match status" value="1"/>
</dbReference>
<proteinExistence type="predicted"/>
<dbReference type="Proteomes" id="UP000318055">
    <property type="component" value="Chromosome"/>
</dbReference>
<dbReference type="OrthoDB" id="4014363at2"/>
<reference evidence="1 2" key="1">
    <citation type="submission" date="2019-07" db="EMBL/GenBank/DDBJ databases">
        <title>Sphingomonas alkalisoli sp. nov., isolated from rhizosphere soil of Suaedae salsa.</title>
        <authorList>
            <person name="Zhang H."/>
            <person name="Xu L."/>
            <person name="Zhang J.-X."/>
            <person name="Sun J.-Q."/>
        </authorList>
    </citation>
    <scope>NUCLEOTIDE SEQUENCE [LARGE SCALE GENOMIC DNA]</scope>
    <source>
        <strain evidence="1 2">XS-10</strain>
    </source>
</reference>
<keyword evidence="2" id="KW-1185">Reference proteome</keyword>
<evidence type="ECO:0000313" key="1">
    <source>
        <dbReference type="EMBL" id="QDX26912.1"/>
    </source>
</evidence>
<dbReference type="SUPFAM" id="SSF53187">
    <property type="entry name" value="Zn-dependent exopeptidases"/>
    <property type="match status" value="1"/>
</dbReference>
<dbReference type="AlphaFoldDB" id="A0A518RHJ9"/>
<name>A0A518RHJ9_9SPHN</name>
<evidence type="ECO:0000313" key="2">
    <source>
        <dbReference type="Proteomes" id="UP000318055"/>
    </source>
</evidence>
<accession>A0A518RHJ9</accession>
<protein>
    <submittedName>
        <fullName evidence="1">DUF2817 domain-containing protein</fullName>
    </submittedName>
</protein>
<sequence>MARSHEGTDAPIFFETYAQCREAFLATATRIGAQVEGHLHPDCRGPDGSELAIDIAFFGPRDARRLFVLSSGTHGCEGFAGSAVQLNTMRRLDELMGEADDTALLFVHGVNPYGWAYFSRTNENQVDLNRNFIDFGAKPPEHSLAPDIQRLSTYSTVKGPDLEKIIAGFSELAEIHGLEAAADALQCGQYFQTDGVGFGGLGEQWSNVTMRSIWSKYLGGRDKIGWIDLHTGLGRYGEPVILNFDPPGTTAHNIVLSWWGEAALAASNAAFRSGARPNYSGLLLQAAQDTALTFGSVLAGAVIEFGTFAPIEAAKSLWIDRWLRNLPDGAETNSVERLRAEALRFFYPNEIEWNHKVLENGWRIIAPAFREFAR</sequence>
<gene>
    <name evidence="1" type="ORF">FPZ54_13445</name>
</gene>
<organism evidence="1 2">
    <name type="scientific">Sphingomonas suaedae</name>
    <dbReference type="NCBI Taxonomy" id="2599297"/>
    <lineage>
        <taxon>Bacteria</taxon>
        <taxon>Pseudomonadati</taxon>
        <taxon>Pseudomonadota</taxon>
        <taxon>Alphaproteobacteria</taxon>
        <taxon>Sphingomonadales</taxon>
        <taxon>Sphingomonadaceae</taxon>
        <taxon>Sphingomonas</taxon>
    </lineage>
</organism>
<dbReference type="CDD" id="cd06233">
    <property type="entry name" value="M14-like"/>
    <property type="match status" value="1"/>
</dbReference>
<dbReference type="KEGG" id="ssua:FPZ54_13445"/>
<dbReference type="Pfam" id="PF10994">
    <property type="entry name" value="DUF2817"/>
    <property type="match status" value="1"/>
</dbReference>
<dbReference type="InterPro" id="IPR021259">
    <property type="entry name" value="DUF2817"/>
</dbReference>
<dbReference type="RefSeq" id="WP_145847989.1">
    <property type="nucleotide sequence ID" value="NZ_CP042239.1"/>
</dbReference>
<dbReference type="EMBL" id="CP042239">
    <property type="protein sequence ID" value="QDX26912.1"/>
    <property type="molecule type" value="Genomic_DNA"/>
</dbReference>